<feature type="region of interest" description="Disordered" evidence="1">
    <location>
        <begin position="992"/>
        <end position="1052"/>
    </location>
</feature>
<feature type="compositionally biased region" description="Polar residues" evidence="1">
    <location>
        <begin position="317"/>
        <end position="328"/>
    </location>
</feature>
<feature type="compositionally biased region" description="Polar residues" evidence="1">
    <location>
        <begin position="725"/>
        <end position="738"/>
    </location>
</feature>
<evidence type="ECO:0000313" key="5">
    <source>
        <dbReference type="Proteomes" id="UP000736672"/>
    </source>
</evidence>
<feature type="chain" id="PRO_5040307741" description="DUF7908 domain-containing protein" evidence="2">
    <location>
        <begin position="21"/>
        <end position="1284"/>
    </location>
</feature>
<gene>
    <name evidence="4" type="ORF">B0J15DRAFT_547198</name>
</gene>
<reference evidence="4" key="1">
    <citation type="journal article" date="2021" name="Nat. Commun.">
        <title>Genetic determinants of endophytism in the Arabidopsis root mycobiome.</title>
        <authorList>
            <person name="Mesny F."/>
            <person name="Miyauchi S."/>
            <person name="Thiergart T."/>
            <person name="Pickel B."/>
            <person name="Atanasova L."/>
            <person name="Karlsson M."/>
            <person name="Huettel B."/>
            <person name="Barry K.W."/>
            <person name="Haridas S."/>
            <person name="Chen C."/>
            <person name="Bauer D."/>
            <person name="Andreopoulos W."/>
            <person name="Pangilinan J."/>
            <person name="LaButti K."/>
            <person name="Riley R."/>
            <person name="Lipzen A."/>
            <person name="Clum A."/>
            <person name="Drula E."/>
            <person name="Henrissat B."/>
            <person name="Kohler A."/>
            <person name="Grigoriev I.V."/>
            <person name="Martin F.M."/>
            <person name="Hacquard S."/>
        </authorList>
    </citation>
    <scope>NUCLEOTIDE SEQUENCE</scope>
    <source>
        <strain evidence="4">FSSC 5 MPI-SDFR-AT-0091</strain>
    </source>
</reference>
<evidence type="ECO:0000256" key="2">
    <source>
        <dbReference type="SAM" id="SignalP"/>
    </source>
</evidence>
<feature type="region of interest" description="Disordered" evidence="1">
    <location>
        <begin position="78"/>
        <end position="133"/>
    </location>
</feature>
<name>A0A9P9KMX1_FUSSL</name>
<accession>A0A9P9KMX1</accession>
<feature type="compositionally biased region" description="Low complexity" evidence="1">
    <location>
        <begin position="117"/>
        <end position="133"/>
    </location>
</feature>
<feature type="compositionally biased region" description="Low complexity" evidence="1">
    <location>
        <begin position="441"/>
        <end position="488"/>
    </location>
</feature>
<feature type="compositionally biased region" description="Polar residues" evidence="1">
    <location>
        <begin position="765"/>
        <end position="775"/>
    </location>
</feature>
<protein>
    <recommendedName>
        <fullName evidence="3">DUF7908 domain-containing protein</fullName>
    </recommendedName>
</protein>
<dbReference type="EMBL" id="JAGTJS010000007">
    <property type="protein sequence ID" value="KAH7264435.1"/>
    <property type="molecule type" value="Genomic_DNA"/>
</dbReference>
<feature type="compositionally biased region" description="Polar residues" evidence="1">
    <location>
        <begin position="84"/>
        <end position="105"/>
    </location>
</feature>
<feature type="region of interest" description="Disordered" evidence="1">
    <location>
        <begin position="687"/>
        <end position="784"/>
    </location>
</feature>
<feature type="region of interest" description="Disordered" evidence="1">
    <location>
        <begin position="811"/>
        <end position="863"/>
    </location>
</feature>
<evidence type="ECO:0000259" key="3">
    <source>
        <dbReference type="Pfam" id="PF25485"/>
    </source>
</evidence>
<keyword evidence="5" id="KW-1185">Reference proteome</keyword>
<feature type="compositionally biased region" description="Low complexity" evidence="1">
    <location>
        <begin position="352"/>
        <end position="366"/>
    </location>
</feature>
<comment type="caution">
    <text evidence="4">The sequence shown here is derived from an EMBL/GenBank/DDBJ whole genome shotgun (WGS) entry which is preliminary data.</text>
</comment>
<dbReference type="OrthoDB" id="3563678at2759"/>
<evidence type="ECO:0000256" key="1">
    <source>
        <dbReference type="SAM" id="MobiDB-lite"/>
    </source>
</evidence>
<feature type="signal peptide" evidence="2">
    <location>
        <begin position="1"/>
        <end position="20"/>
    </location>
</feature>
<feature type="compositionally biased region" description="Low complexity" evidence="1">
    <location>
        <begin position="739"/>
        <end position="760"/>
    </location>
</feature>
<organism evidence="4 5">
    <name type="scientific">Fusarium solani</name>
    <name type="common">Filamentous fungus</name>
    <dbReference type="NCBI Taxonomy" id="169388"/>
    <lineage>
        <taxon>Eukaryota</taxon>
        <taxon>Fungi</taxon>
        <taxon>Dikarya</taxon>
        <taxon>Ascomycota</taxon>
        <taxon>Pezizomycotina</taxon>
        <taxon>Sordariomycetes</taxon>
        <taxon>Hypocreomycetidae</taxon>
        <taxon>Hypocreales</taxon>
        <taxon>Nectriaceae</taxon>
        <taxon>Fusarium</taxon>
        <taxon>Fusarium solani species complex</taxon>
    </lineage>
</organism>
<feature type="compositionally biased region" description="Low complexity" evidence="1">
    <location>
        <begin position="1031"/>
        <end position="1043"/>
    </location>
</feature>
<feature type="compositionally biased region" description="Polar residues" evidence="1">
    <location>
        <begin position="997"/>
        <end position="1010"/>
    </location>
</feature>
<feature type="domain" description="DUF7908" evidence="3">
    <location>
        <begin position="143"/>
        <end position="265"/>
    </location>
</feature>
<feature type="region of interest" description="Disordered" evidence="1">
    <location>
        <begin position="317"/>
        <end position="385"/>
    </location>
</feature>
<feature type="compositionally biased region" description="Polar residues" evidence="1">
    <location>
        <begin position="489"/>
        <end position="502"/>
    </location>
</feature>
<keyword evidence="2" id="KW-0732">Signal</keyword>
<evidence type="ECO:0000313" key="4">
    <source>
        <dbReference type="EMBL" id="KAH7264435.1"/>
    </source>
</evidence>
<feature type="region of interest" description="Disordered" evidence="1">
    <location>
        <begin position="412"/>
        <end position="503"/>
    </location>
</feature>
<feature type="compositionally biased region" description="Polar residues" evidence="1">
    <location>
        <begin position="342"/>
        <end position="351"/>
    </location>
</feature>
<dbReference type="Pfam" id="PF25485">
    <property type="entry name" value="DUF7908"/>
    <property type="match status" value="1"/>
</dbReference>
<sequence>MKHQVSAFAVFGGFINAASAIEHAELVSGSWCVTYLSTYLTPIGTAGAAPNSSALDSLAPVLSSPTLNIDSEFLSPTDVATAPGRQSTGSEQSSIPSGVTVSDRSSLPIISASDLPSVTSDTPSSETSTGSGLSGQQVIFLITPSGDVSKRELRGFVGNSNPQVCTFASVFTLGSGPNSGELFDGDFPLYYQGEDYQAFQELGSPPDGAIVRTFANEGGTLQFKNPSLPNGQAKFCQDSSSGLVYMVFTSGPPNCTPVRLSVYGVEKCVDGRLIGLDESSTTSSQATQSGSISVVDLGEETETSTLPLASDTSLIAGTSSMSKAAPTTKTKDPLSGTKDPTESASEQSTAVESSGASSLGASLEPSSSPPTPPEETSSQAEVSSLYSTALPETEATIASSSIDVPSSAFIESSTLGEPPLSAESSLSTESRDATEAPTPTEPLMSTESLLSSELPTSAETESAESQTSAELPTSSESLESSDTLVSTEPPASSQSPKTSDLPTTIIEEPFVITNSFPGGRFSDGLGDLEISGDVTHQIGGCFKDDGSPDDGCAAMRANGGGTAPPTKAKRGLDTFAGMSTWLGFLRPSTKVLYTVQFYYAVISYGGGWNMCTVEAWLGNRYFYFNDHLVMGNSVRWTRILTSVMADSTRANFGIWMDCWGTGYAELYVDSIFISNEVTPQNIDRFQLNFEDSPNNPSPSSTKRSSSSSSTSRSSSRPLSTPSTPGWSQPGFTSRSTLATPSLSQPRSTSRPTSRSTPSTPGWIPTVSSDQESFSTPGIPGKRSSSTINSLVIESEHTPLYTPTESWNTPTYSGRTHNSSSSLAHSWNTPINSPSTPGNWHTPTRNPASPTTGQPPRTAIASQPVCPDGWRFPGHCGQAWPTPTRPICERRGSPEAHYYQYTREEKPLQDLDIQRCAITCAYMDDCFSFSVNPDDPSKPCLFLKQRLGEVPFPEPTPGFEGNLIWSDLECFNCFLCGEIPSSSLWLPSPSTLDGGGYSTPTTPQGPATSDQGGHHTPGPGQNSLTNDDWEHSTPTPSRRPTTTSQAPESSTSTCRYTHGEVCQFSYHPDLLCVYAAKYSGETWTESRNDYPHQDRYEQCAAICQTLEGCQSAGYYSVENRCLFTGATLTVSDMIIYDDDPWKHSVWTDKRCWTCPDCIPESVPIIPSTFCSYTPGDTCNRVGVSEDIICNLPAYMAGGYWTGDQWTDQYPSQLQGSNEECAAICRAIQDCKGSGWKDGRCKFSAFKLSLNPDDPIPLQTDNPSLFNAVWDDPACFNCPGCYQVDD</sequence>
<feature type="compositionally biased region" description="Polar residues" evidence="1">
    <location>
        <begin position="811"/>
        <end position="854"/>
    </location>
</feature>
<dbReference type="Proteomes" id="UP000736672">
    <property type="component" value="Unassembled WGS sequence"/>
</dbReference>
<feature type="compositionally biased region" description="Low complexity" evidence="1">
    <location>
        <begin position="692"/>
        <end position="724"/>
    </location>
</feature>
<dbReference type="InterPro" id="IPR057230">
    <property type="entry name" value="DUF7908"/>
</dbReference>
<proteinExistence type="predicted"/>